<keyword evidence="2" id="KW-1133">Transmembrane helix</keyword>
<feature type="transmembrane region" description="Helical" evidence="2">
    <location>
        <begin position="50"/>
        <end position="71"/>
    </location>
</feature>
<dbReference type="AlphaFoldDB" id="A0A2I2FBM0"/>
<sequence length="355" mass="38819">MHPSLRNTWTPAVNVVTWFLLATAILSVLTRLGTKYWIFRKWTVDDGLALGSLIFCAGQSLAVSMATANGYGQRFDTLPATGIDRMMKSQYAATLLCIPSMGLSKLALIRFVQDLTPAAPDRRVAVWLHVLVVVWAAVGVISAALQCRVPRPWDYIYGECFDRMAWWQYLGASNILSEGGIIAQAMMVIVKIQTHGRKKAVLGTVFALRIVVIVAILIQLIYASKTAHSTDVTFDTWPVAVATQLTQCLSIVTACSPQFKPFLDSLRSTGMSLEGKSRYGSSQKGYGSQTSARFRRGISQSEAHELMPLPLRGTSQTIVSTAGISPDSDAESQGSQSRIIREVRTWTITEAPAGK</sequence>
<dbReference type="PANTHER" id="PTHR38794:SF1">
    <property type="entry name" value="INTEGRAL MEMBRANE PROTEIN"/>
    <property type="match status" value="1"/>
</dbReference>
<dbReference type="InterPro" id="IPR049326">
    <property type="entry name" value="Rhodopsin_dom_fungi"/>
</dbReference>
<gene>
    <name evidence="4" type="ORF">BDW47DRAFT_30706</name>
</gene>
<organism evidence="4 5">
    <name type="scientific">Aspergillus candidus</name>
    <dbReference type="NCBI Taxonomy" id="41067"/>
    <lineage>
        <taxon>Eukaryota</taxon>
        <taxon>Fungi</taxon>
        <taxon>Dikarya</taxon>
        <taxon>Ascomycota</taxon>
        <taxon>Pezizomycotina</taxon>
        <taxon>Eurotiomycetes</taxon>
        <taxon>Eurotiomycetidae</taxon>
        <taxon>Eurotiales</taxon>
        <taxon>Aspergillaceae</taxon>
        <taxon>Aspergillus</taxon>
        <taxon>Aspergillus subgen. Circumdati</taxon>
    </lineage>
</organism>
<dbReference type="Proteomes" id="UP000234585">
    <property type="component" value="Unassembled WGS sequence"/>
</dbReference>
<dbReference type="PANTHER" id="PTHR38794">
    <property type="entry name" value="INTEGRAL MEMBRANE PROTEIN"/>
    <property type="match status" value="1"/>
</dbReference>
<feature type="transmembrane region" description="Helical" evidence="2">
    <location>
        <begin position="201"/>
        <end position="222"/>
    </location>
</feature>
<dbReference type="EMBL" id="KZ559138">
    <property type="protein sequence ID" value="PLB38004.1"/>
    <property type="molecule type" value="Genomic_DNA"/>
</dbReference>
<evidence type="ECO:0000256" key="1">
    <source>
        <dbReference type="SAM" id="MobiDB-lite"/>
    </source>
</evidence>
<dbReference type="GeneID" id="36525874"/>
<evidence type="ECO:0000259" key="3">
    <source>
        <dbReference type="Pfam" id="PF20684"/>
    </source>
</evidence>
<feature type="domain" description="Rhodopsin" evidence="3">
    <location>
        <begin position="31"/>
        <end position="263"/>
    </location>
</feature>
<proteinExistence type="predicted"/>
<evidence type="ECO:0000313" key="4">
    <source>
        <dbReference type="EMBL" id="PLB38004.1"/>
    </source>
</evidence>
<reference evidence="4 5" key="1">
    <citation type="submission" date="2017-12" db="EMBL/GenBank/DDBJ databases">
        <authorList>
            <consortium name="DOE Joint Genome Institute"/>
            <person name="Haridas S."/>
            <person name="Kjaerbolling I."/>
            <person name="Vesth T.C."/>
            <person name="Frisvad J.C."/>
            <person name="Nybo J.L."/>
            <person name="Theobald S."/>
            <person name="Kuo A."/>
            <person name="Bowyer P."/>
            <person name="Matsuda Y."/>
            <person name="Mondo S."/>
            <person name="Lyhne E.K."/>
            <person name="Kogle M.E."/>
            <person name="Clum A."/>
            <person name="Lipzen A."/>
            <person name="Salamov A."/>
            <person name="Ngan C.Y."/>
            <person name="Daum C."/>
            <person name="Chiniquy J."/>
            <person name="Barry K."/>
            <person name="LaButti K."/>
            <person name="Simmons B.A."/>
            <person name="Magnuson J.K."/>
            <person name="Mortensen U.H."/>
            <person name="Larsen T.O."/>
            <person name="Grigoriev I.V."/>
            <person name="Baker S.E."/>
            <person name="Andersen M.R."/>
            <person name="Nordberg H.P."/>
            <person name="Cantor M.N."/>
            <person name="Hua S.X."/>
        </authorList>
    </citation>
    <scope>NUCLEOTIDE SEQUENCE [LARGE SCALE GENOMIC DNA]</scope>
    <source>
        <strain evidence="4 5">CBS 102.13</strain>
    </source>
</reference>
<dbReference type="RefSeq" id="XP_024672016.1">
    <property type="nucleotide sequence ID" value="XM_024818714.1"/>
</dbReference>
<evidence type="ECO:0000256" key="2">
    <source>
        <dbReference type="SAM" id="Phobius"/>
    </source>
</evidence>
<dbReference type="Pfam" id="PF20684">
    <property type="entry name" value="Fung_rhodopsin"/>
    <property type="match status" value="1"/>
</dbReference>
<evidence type="ECO:0000313" key="5">
    <source>
        <dbReference type="Proteomes" id="UP000234585"/>
    </source>
</evidence>
<name>A0A2I2FBM0_ASPCN</name>
<feature type="transmembrane region" description="Helical" evidence="2">
    <location>
        <begin position="124"/>
        <end position="146"/>
    </location>
</feature>
<keyword evidence="2" id="KW-0812">Transmembrane</keyword>
<keyword evidence="2" id="KW-0472">Membrane</keyword>
<dbReference type="OrthoDB" id="3918601at2759"/>
<accession>A0A2I2FBM0</accession>
<protein>
    <recommendedName>
        <fullName evidence="3">Rhodopsin domain-containing protein</fullName>
    </recommendedName>
</protein>
<feature type="transmembrane region" description="Helical" evidence="2">
    <location>
        <begin position="91"/>
        <end position="112"/>
    </location>
</feature>
<keyword evidence="5" id="KW-1185">Reference proteome</keyword>
<feature type="transmembrane region" description="Helical" evidence="2">
    <location>
        <begin position="166"/>
        <end position="189"/>
    </location>
</feature>
<feature type="region of interest" description="Disordered" evidence="1">
    <location>
        <begin position="321"/>
        <end position="355"/>
    </location>
</feature>
<feature type="transmembrane region" description="Helical" evidence="2">
    <location>
        <begin position="12"/>
        <end position="29"/>
    </location>
</feature>